<dbReference type="Proteomes" id="UP001415857">
    <property type="component" value="Unassembled WGS sequence"/>
</dbReference>
<sequence length="53" mass="5654">METLVTVVLNLSGQLVSLYKPGGPVLAHTSAVQDCVALTRHRVKGEGTSEDFK</sequence>
<accession>A0AAP0RCY7</accession>
<name>A0AAP0RCY7_LIQFO</name>
<dbReference type="AlphaFoldDB" id="A0AAP0RCY7"/>
<protein>
    <submittedName>
        <fullName evidence="1">Uncharacterized protein</fullName>
    </submittedName>
</protein>
<organism evidence="1 2">
    <name type="scientific">Liquidambar formosana</name>
    <name type="common">Formosan gum</name>
    <dbReference type="NCBI Taxonomy" id="63359"/>
    <lineage>
        <taxon>Eukaryota</taxon>
        <taxon>Viridiplantae</taxon>
        <taxon>Streptophyta</taxon>
        <taxon>Embryophyta</taxon>
        <taxon>Tracheophyta</taxon>
        <taxon>Spermatophyta</taxon>
        <taxon>Magnoliopsida</taxon>
        <taxon>eudicotyledons</taxon>
        <taxon>Gunneridae</taxon>
        <taxon>Pentapetalae</taxon>
        <taxon>Saxifragales</taxon>
        <taxon>Altingiaceae</taxon>
        <taxon>Liquidambar</taxon>
    </lineage>
</organism>
<comment type="caution">
    <text evidence="1">The sequence shown here is derived from an EMBL/GenBank/DDBJ whole genome shotgun (WGS) entry which is preliminary data.</text>
</comment>
<reference evidence="1 2" key="1">
    <citation type="journal article" date="2024" name="Plant J.">
        <title>Genome sequences and population genomics reveal climatic adaptation and genomic divergence between two closely related sweetgum species.</title>
        <authorList>
            <person name="Xu W.Q."/>
            <person name="Ren C.Q."/>
            <person name="Zhang X.Y."/>
            <person name="Comes H.P."/>
            <person name="Liu X.H."/>
            <person name="Li Y.G."/>
            <person name="Kettle C.J."/>
            <person name="Jalonen R."/>
            <person name="Gaisberger H."/>
            <person name="Ma Y.Z."/>
            <person name="Qiu Y.X."/>
        </authorList>
    </citation>
    <scope>NUCLEOTIDE SEQUENCE [LARGE SCALE GENOMIC DNA]</scope>
    <source>
        <strain evidence="1">Hangzhou</strain>
    </source>
</reference>
<evidence type="ECO:0000313" key="1">
    <source>
        <dbReference type="EMBL" id="KAK9274288.1"/>
    </source>
</evidence>
<proteinExistence type="predicted"/>
<dbReference type="EMBL" id="JBBPBK010000012">
    <property type="protein sequence ID" value="KAK9274288.1"/>
    <property type="molecule type" value="Genomic_DNA"/>
</dbReference>
<keyword evidence="2" id="KW-1185">Reference proteome</keyword>
<gene>
    <name evidence="1" type="ORF">L1049_019102</name>
</gene>
<evidence type="ECO:0000313" key="2">
    <source>
        <dbReference type="Proteomes" id="UP001415857"/>
    </source>
</evidence>